<comment type="caution">
    <text evidence="1">The sequence shown here is derived from an EMBL/GenBank/DDBJ whole genome shotgun (WGS) entry which is preliminary data.</text>
</comment>
<dbReference type="EMBL" id="SBII01000017">
    <property type="protein sequence ID" value="RWW91781.1"/>
    <property type="molecule type" value="Genomic_DNA"/>
</dbReference>
<dbReference type="OrthoDB" id="1277167at2"/>
<evidence type="ECO:0000313" key="1">
    <source>
        <dbReference type="EMBL" id="RWW91781.1"/>
    </source>
</evidence>
<dbReference type="RefSeq" id="WP_128391389.1">
    <property type="nucleotide sequence ID" value="NZ_SBII01000017.1"/>
</dbReference>
<keyword evidence="2" id="KW-1185">Reference proteome</keyword>
<gene>
    <name evidence="1" type="ORF">EPI11_18025</name>
</gene>
<sequence>MRKEIEFEETTNPEEFATAVVDLANPGQVLTDTTLLEKEMILPKISLPGHYANDKYKDLVFHFVVTPIFNSVIDFRLTASNQYEFLTFDGKTIDEFSDEFIARCADEMGQDFDERSTETTYHIPAEDADGIDIQFGAPSWCQYKFQRELNEEEKKELDRRSEEEEDFDSNDFDYNYGYETDYTDPGLQDENGEPLEFIAQLNEGGIFGTYYLFFSPTTRLVRQFFLCT</sequence>
<proteinExistence type="predicted"/>
<protein>
    <submittedName>
        <fullName evidence="1">Uncharacterized protein</fullName>
    </submittedName>
</protein>
<name>A0A444GLB6_9FLAO</name>
<organism evidence="1 2">
    <name type="scientific">Flavobacterium cerinum</name>
    <dbReference type="NCBI Taxonomy" id="2502784"/>
    <lineage>
        <taxon>Bacteria</taxon>
        <taxon>Pseudomonadati</taxon>
        <taxon>Bacteroidota</taxon>
        <taxon>Flavobacteriia</taxon>
        <taxon>Flavobacteriales</taxon>
        <taxon>Flavobacteriaceae</taxon>
        <taxon>Flavobacterium</taxon>
    </lineage>
</organism>
<accession>A0A444GLB6</accession>
<reference evidence="1 2" key="1">
    <citation type="submission" date="2019-01" db="EMBL/GenBank/DDBJ databases">
        <title>Flavobacterium sp. nov.,isolated from freshwater.</title>
        <authorList>
            <person name="Zhang R."/>
            <person name="Du Z.-J."/>
        </authorList>
    </citation>
    <scope>NUCLEOTIDE SEQUENCE [LARGE SCALE GENOMIC DNA]</scope>
    <source>
        <strain evidence="1 2">1E403</strain>
    </source>
</reference>
<evidence type="ECO:0000313" key="2">
    <source>
        <dbReference type="Proteomes" id="UP000287527"/>
    </source>
</evidence>
<dbReference type="Proteomes" id="UP000287527">
    <property type="component" value="Unassembled WGS sequence"/>
</dbReference>
<dbReference type="AlphaFoldDB" id="A0A444GLB6"/>